<feature type="region of interest" description="Disordered" evidence="1">
    <location>
        <begin position="1"/>
        <end position="23"/>
    </location>
</feature>
<dbReference type="AlphaFoldDB" id="A0A1D1ZXI8"/>
<protein>
    <submittedName>
        <fullName evidence="2">Uncharacterized protein</fullName>
    </submittedName>
</protein>
<feature type="non-terminal residue" evidence="2">
    <location>
        <position position="1"/>
    </location>
</feature>
<dbReference type="EMBL" id="GDKF01006973">
    <property type="protein sequence ID" value="JAT71649.1"/>
    <property type="molecule type" value="Transcribed_RNA"/>
</dbReference>
<feature type="compositionally biased region" description="Polar residues" evidence="1">
    <location>
        <begin position="1"/>
        <end position="10"/>
    </location>
</feature>
<feature type="region of interest" description="Disordered" evidence="1">
    <location>
        <begin position="103"/>
        <end position="182"/>
    </location>
</feature>
<evidence type="ECO:0000313" key="2">
    <source>
        <dbReference type="EMBL" id="JAT71649.1"/>
    </source>
</evidence>
<organism evidence="2">
    <name type="scientific">Auxenochlorella protothecoides</name>
    <name type="common">Green microalga</name>
    <name type="synonym">Chlorella protothecoides</name>
    <dbReference type="NCBI Taxonomy" id="3075"/>
    <lineage>
        <taxon>Eukaryota</taxon>
        <taxon>Viridiplantae</taxon>
        <taxon>Chlorophyta</taxon>
        <taxon>core chlorophytes</taxon>
        <taxon>Trebouxiophyceae</taxon>
        <taxon>Chlorellales</taxon>
        <taxon>Chlorellaceae</taxon>
        <taxon>Auxenochlorella</taxon>
    </lineage>
</organism>
<reference evidence="2" key="1">
    <citation type="submission" date="2015-08" db="EMBL/GenBank/DDBJ databases">
        <authorList>
            <person name="Babu N.S."/>
            <person name="Beckwith C.J."/>
            <person name="Beseler K.G."/>
            <person name="Brison A."/>
            <person name="Carone J.V."/>
            <person name="Caskin T.P."/>
            <person name="Diamond M."/>
            <person name="Durham M.E."/>
            <person name="Foxe J.M."/>
            <person name="Go M."/>
            <person name="Henderson B.A."/>
            <person name="Jones I.B."/>
            <person name="McGettigan J.A."/>
            <person name="Micheletti S.J."/>
            <person name="Nasrallah M.E."/>
            <person name="Ortiz D."/>
            <person name="Piller C.R."/>
            <person name="Privatt S.R."/>
            <person name="Schneider S.L."/>
            <person name="Sharp S."/>
            <person name="Smith T.C."/>
            <person name="Stanton J.D."/>
            <person name="Ullery H.E."/>
            <person name="Wilson R.J."/>
            <person name="Serrano M.G."/>
            <person name="Buck G."/>
            <person name="Lee V."/>
            <person name="Wang Y."/>
            <person name="Carvalho R."/>
            <person name="Voegtly L."/>
            <person name="Shi R."/>
            <person name="Duckworth R."/>
            <person name="Johnson A."/>
            <person name="Loviza R."/>
            <person name="Walstead R."/>
            <person name="Shah Z."/>
            <person name="Kiflezghi M."/>
            <person name="Wade K."/>
            <person name="Ball S.L."/>
            <person name="Bradley K.W."/>
            <person name="Asai D.J."/>
            <person name="Bowman C.A."/>
            <person name="Russell D.A."/>
            <person name="Pope W.H."/>
            <person name="Jacobs-Sera D."/>
            <person name="Hendrix R.W."/>
            <person name="Hatfull G.F."/>
        </authorList>
    </citation>
    <scope>NUCLEOTIDE SEQUENCE</scope>
</reference>
<name>A0A1D1ZXI8_AUXPR</name>
<gene>
    <name evidence="2" type="ORF">g.21234</name>
</gene>
<evidence type="ECO:0000256" key="1">
    <source>
        <dbReference type="SAM" id="MobiDB-lite"/>
    </source>
</evidence>
<accession>A0A1D1ZXI8</accession>
<feature type="compositionally biased region" description="Acidic residues" evidence="1">
    <location>
        <begin position="173"/>
        <end position="182"/>
    </location>
</feature>
<sequence length="182" mass="20490">RASPSRQASPGPSRLSPVPRGERHLSVRIQEQFVAALKETVAVKPLPMNLSFLADTLRKRNPDWDVKRDTGDTFATLCEHMSRLGHLTVQADRHGKMIVASRHASGATPAMLAAGSGPSKRRPRGERDRMKRERQRSPPGSPGPRRRERQRSPPMSPREVLDIRDRRLRRGDDDDGDRWEGA</sequence>
<proteinExistence type="predicted"/>